<dbReference type="SUPFAM" id="SSF51206">
    <property type="entry name" value="cAMP-binding domain-like"/>
    <property type="match status" value="1"/>
</dbReference>
<dbReference type="GO" id="GO:0006355">
    <property type="term" value="P:regulation of DNA-templated transcription"/>
    <property type="evidence" value="ECO:0007669"/>
    <property type="project" value="InterPro"/>
</dbReference>
<proteinExistence type="predicted"/>
<keyword evidence="1" id="KW-0805">Transcription regulation</keyword>
<evidence type="ECO:0000256" key="2">
    <source>
        <dbReference type="ARBA" id="ARBA00023125"/>
    </source>
</evidence>
<evidence type="ECO:0000313" key="7">
    <source>
        <dbReference type="Proteomes" id="UP000321258"/>
    </source>
</evidence>
<accession>A0A512IRL2</accession>
<organism evidence="6 7">
    <name type="scientific">Methylobacterium haplocladii</name>
    <dbReference type="NCBI Taxonomy" id="1176176"/>
    <lineage>
        <taxon>Bacteria</taxon>
        <taxon>Pseudomonadati</taxon>
        <taxon>Pseudomonadota</taxon>
        <taxon>Alphaproteobacteria</taxon>
        <taxon>Hyphomicrobiales</taxon>
        <taxon>Methylobacteriaceae</taxon>
        <taxon>Methylobacterium</taxon>
    </lineage>
</organism>
<dbReference type="InterPro" id="IPR012318">
    <property type="entry name" value="HTH_CRP"/>
</dbReference>
<dbReference type="Pfam" id="PF13545">
    <property type="entry name" value="HTH_Crp_2"/>
    <property type="match status" value="1"/>
</dbReference>
<keyword evidence="2" id="KW-0238">DNA-binding</keyword>
<keyword evidence="3" id="KW-0804">Transcription</keyword>
<protein>
    <submittedName>
        <fullName evidence="6">Transcriptional regulator</fullName>
    </submittedName>
</protein>
<evidence type="ECO:0000259" key="5">
    <source>
        <dbReference type="PROSITE" id="PS51063"/>
    </source>
</evidence>
<dbReference type="GO" id="GO:0003677">
    <property type="term" value="F:DNA binding"/>
    <property type="evidence" value="ECO:0007669"/>
    <property type="project" value="UniProtKB-KW"/>
</dbReference>
<reference evidence="6 7" key="1">
    <citation type="submission" date="2019-07" db="EMBL/GenBank/DDBJ databases">
        <title>Whole genome shotgun sequence of Methylobacterium haplocladii NBRC 107714.</title>
        <authorList>
            <person name="Hosoyama A."/>
            <person name="Uohara A."/>
            <person name="Ohji S."/>
            <person name="Ichikawa N."/>
        </authorList>
    </citation>
    <scope>NUCLEOTIDE SEQUENCE [LARGE SCALE GENOMIC DNA]</scope>
    <source>
        <strain evidence="6 7">NBRC 107714</strain>
    </source>
</reference>
<dbReference type="Gene3D" id="2.60.120.10">
    <property type="entry name" value="Jelly Rolls"/>
    <property type="match status" value="1"/>
</dbReference>
<evidence type="ECO:0000256" key="4">
    <source>
        <dbReference type="SAM" id="MobiDB-lite"/>
    </source>
</evidence>
<feature type="domain" description="HTH crp-type" evidence="5">
    <location>
        <begin position="148"/>
        <end position="214"/>
    </location>
</feature>
<feature type="region of interest" description="Disordered" evidence="4">
    <location>
        <begin position="251"/>
        <end position="271"/>
    </location>
</feature>
<keyword evidence="7" id="KW-1185">Reference proteome</keyword>
<dbReference type="PROSITE" id="PS51063">
    <property type="entry name" value="HTH_CRP_2"/>
    <property type="match status" value="1"/>
</dbReference>
<evidence type="ECO:0000256" key="1">
    <source>
        <dbReference type="ARBA" id="ARBA00023015"/>
    </source>
</evidence>
<sequence>MSTPSEFLESNLLLKALRKADRSLLEPHLELVQYGRGDTVFAAGGDISYISFPCDKTVVTLLISMADGRSAETATIGREGAVGGIVSNGGLPASTHAVVQLGGPILRIDSSRLQEAKRLSEPVRNLFSRYADCLLAQVLQSVACNALHPIESRCLRWLMTLQDRLGSEVLPVTQELLAAMLGVQRTYLTRILRTLQDQGLIAVGRGRITIMARPAMEKAACECHDCVRRHFDAVLGAVYGPTGRFVAFEPPPTPKAARKRAAMSAVEDADP</sequence>
<dbReference type="RefSeq" id="WP_147079556.1">
    <property type="nucleotide sequence ID" value="NZ_BJZT01000029.1"/>
</dbReference>
<evidence type="ECO:0000256" key="3">
    <source>
        <dbReference type="ARBA" id="ARBA00023163"/>
    </source>
</evidence>
<dbReference type="AlphaFoldDB" id="A0A512IRL2"/>
<dbReference type="Proteomes" id="UP000321258">
    <property type="component" value="Unassembled WGS sequence"/>
</dbReference>
<comment type="caution">
    <text evidence="6">The sequence shown here is derived from an EMBL/GenBank/DDBJ whole genome shotgun (WGS) entry which is preliminary data.</text>
</comment>
<name>A0A512IRL2_9HYPH</name>
<dbReference type="OrthoDB" id="7506088at2"/>
<gene>
    <name evidence="6" type="ORF">MHA02_27410</name>
</gene>
<dbReference type="SMART" id="SM00419">
    <property type="entry name" value="HTH_CRP"/>
    <property type="match status" value="1"/>
</dbReference>
<dbReference type="InterPro" id="IPR014710">
    <property type="entry name" value="RmlC-like_jellyroll"/>
</dbReference>
<dbReference type="InterPro" id="IPR018490">
    <property type="entry name" value="cNMP-bd_dom_sf"/>
</dbReference>
<dbReference type="EMBL" id="BJZT01000029">
    <property type="protein sequence ID" value="GEP00354.1"/>
    <property type="molecule type" value="Genomic_DNA"/>
</dbReference>
<dbReference type="SUPFAM" id="SSF46785">
    <property type="entry name" value="Winged helix' DNA-binding domain"/>
    <property type="match status" value="1"/>
</dbReference>
<evidence type="ECO:0000313" key="6">
    <source>
        <dbReference type="EMBL" id="GEP00354.1"/>
    </source>
</evidence>
<dbReference type="InterPro" id="IPR036390">
    <property type="entry name" value="WH_DNA-bd_sf"/>
</dbReference>